<name>A0A3B1BUM2_9ZZZZ</name>
<evidence type="ECO:0000256" key="2">
    <source>
        <dbReference type="ARBA" id="ARBA00008031"/>
    </source>
</evidence>
<dbReference type="InterPro" id="IPR013341">
    <property type="entry name" value="Mandelate_racemase_N_dom"/>
</dbReference>
<keyword evidence="4" id="KW-0460">Magnesium</keyword>
<organism evidence="7">
    <name type="scientific">hydrothermal vent metagenome</name>
    <dbReference type="NCBI Taxonomy" id="652676"/>
    <lineage>
        <taxon>unclassified sequences</taxon>
        <taxon>metagenomes</taxon>
        <taxon>ecological metagenomes</taxon>
    </lineage>
</organism>
<comment type="cofactor">
    <cofactor evidence="1">
        <name>Mg(2+)</name>
        <dbReference type="ChEBI" id="CHEBI:18420"/>
    </cofactor>
</comment>
<accession>A0A3B1BUM2</accession>
<dbReference type="AlphaFoldDB" id="A0A3B1BUM2"/>
<dbReference type="SFLD" id="SFLDG00180">
    <property type="entry name" value="muconate_cycloisomerase"/>
    <property type="match status" value="1"/>
</dbReference>
<sequence>MKQNRRNFLKSSGLLAGMIATTSTTDLFSKNINFKGNNSKMKFTFKPYTLELKHVFTIATSSRTTTPVMLTQLEYDGIIGYGEASMPPYLGESHKTATEFLSKVDLSQFNDPFEVEDILDYVDGIAKKNPAAKASVDIALYDLVGKLLGKPWYKIWGYDKSKTPNTSFTIGIDTPEVVKQKVKEAAPYKILKVKLGRDTDKQMIETIRSVTDKPLVVDVNQGWKDKHFALDMINWLNEKGVKFVEQPMPKTQIDDMAWLTEHSPLPTFADEALQRIPDVIKAHGVYSGINIKLMKCTGMREAHKMLNLAKSLDMQVMLGCMTETSCAISAMSQMAPMANWADLDGNLLISNDPFEGMLIVDGKVTLTDAPGIGLTKVNEKLLK</sequence>
<dbReference type="CDD" id="cd03319">
    <property type="entry name" value="L-Ala-DL-Glu_epimerase"/>
    <property type="match status" value="1"/>
</dbReference>
<dbReference type="GO" id="GO:0046872">
    <property type="term" value="F:metal ion binding"/>
    <property type="evidence" value="ECO:0007669"/>
    <property type="project" value="UniProtKB-KW"/>
</dbReference>
<proteinExistence type="inferred from homology"/>
<evidence type="ECO:0000256" key="1">
    <source>
        <dbReference type="ARBA" id="ARBA00001946"/>
    </source>
</evidence>
<dbReference type="InterPro" id="IPR029017">
    <property type="entry name" value="Enolase-like_N"/>
</dbReference>
<keyword evidence="5" id="KW-0413">Isomerase</keyword>
<dbReference type="Gene3D" id="3.20.20.120">
    <property type="entry name" value="Enolase-like C-terminal domain"/>
    <property type="match status" value="1"/>
</dbReference>
<dbReference type="InterPro" id="IPR013342">
    <property type="entry name" value="Mandelate_racemase_C"/>
</dbReference>
<dbReference type="SUPFAM" id="SSF54826">
    <property type="entry name" value="Enolase N-terminal domain-like"/>
    <property type="match status" value="1"/>
</dbReference>
<reference evidence="7" key="1">
    <citation type="submission" date="2018-06" db="EMBL/GenBank/DDBJ databases">
        <authorList>
            <person name="Zhirakovskaya E."/>
        </authorList>
    </citation>
    <scope>NUCLEOTIDE SEQUENCE</scope>
</reference>
<dbReference type="GO" id="GO:0016855">
    <property type="term" value="F:racemase and epimerase activity, acting on amino acids and derivatives"/>
    <property type="evidence" value="ECO:0007669"/>
    <property type="project" value="InterPro"/>
</dbReference>
<dbReference type="SFLD" id="SFLDS00001">
    <property type="entry name" value="Enolase"/>
    <property type="match status" value="1"/>
</dbReference>
<dbReference type="Gene3D" id="3.30.390.10">
    <property type="entry name" value="Enolase-like, N-terminal domain"/>
    <property type="match status" value="1"/>
</dbReference>
<comment type="similarity">
    <text evidence="2">Belongs to the mandelate racemase/muconate lactonizing enzyme family.</text>
</comment>
<dbReference type="Pfam" id="PF13378">
    <property type="entry name" value="MR_MLE_C"/>
    <property type="match status" value="1"/>
</dbReference>
<protein>
    <submittedName>
        <fullName evidence="7">L-alanine-DL-glutamate epimerase</fullName>
    </submittedName>
</protein>
<dbReference type="InterPro" id="IPR034603">
    <property type="entry name" value="Dipeptide_epimerase"/>
</dbReference>
<keyword evidence="3" id="KW-0479">Metal-binding</keyword>
<dbReference type="EMBL" id="UOGD01000038">
    <property type="protein sequence ID" value="VAX15923.1"/>
    <property type="molecule type" value="Genomic_DNA"/>
</dbReference>
<gene>
    <name evidence="7" type="ORF">MNBD_IGNAVI01-258</name>
</gene>
<dbReference type="SUPFAM" id="SSF51604">
    <property type="entry name" value="Enolase C-terminal domain-like"/>
    <property type="match status" value="1"/>
</dbReference>
<dbReference type="PANTHER" id="PTHR48080:SF3">
    <property type="entry name" value="ENOLASE SUPERFAMILY MEMBER DDB_G0284701"/>
    <property type="match status" value="1"/>
</dbReference>
<dbReference type="SMART" id="SM00922">
    <property type="entry name" value="MR_MLE"/>
    <property type="match status" value="1"/>
</dbReference>
<evidence type="ECO:0000313" key="7">
    <source>
        <dbReference type="EMBL" id="VAX15923.1"/>
    </source>
</evidence>
<dbReference type="Pfam" id="PF02746">
    <property type="entry name" value="MR_MLE_N"/>
    <property type="match status" value="1"/>
</dbReference>
<evidence type="ECO:0000259" key="6">
    <source>
        <dbReference type="SMART" id="SM00922"/>
    </source>
</evidence>
<evidence type="ECO:0000256" key="4">
    <source>
        <dbReference type="ARBA" id="ARBA00022842"/>
    </source>
</evidence>
<dbReference type="InterPro" id="IPR036849">
    <property type="entry name" value="Enolase-like_C_sf"/>
</dbReference>
<dbReference type="InterPro" id="IPR029065">
    <property type="entry name" value="Enolase_C-like"/>
</dbReference>
<dbReference type="PANTHER" id="PTHR48080">
    <property type="entry name" value="D-GALACTONATE DEHYDRATASE-RELATED"/>
    <property type="match status" value="1"/>
</dbReference>
<feature type="domain" description="Mandelate racemase/muconate lactonizing enzyme C-terminal" evidence="6">
    <location>
        <begin position="175"/>
        <end position="266"/>
    </location>
</feature>
<dbReference type="InterPro" id="IPR034593">
    <property type="entry name" value="DgoD-like"/>
</dbReference>
<evidence type="ECO:0000256" key="3">
    <source>
        <dbReference type="ARBA" id="ARBA00022723"/>
    </source>
</evidence>
<evidence type="ECO:0000256" key="5">
    <source>
        <dbReference type="ARBA" id="ARBA00023235"/>
    </source>
</evidence>